<keyword evidence="1" id="KW-1133">Transmembrane helix</keyword>
<feature type="transmembrane region" description="Helical" evidence="1">
    <location>
        <begin position="125"/>
        <end position="143"/>
    </location>
</feature>
<dbReference type="EMBL" id="CP015607">
    <property type="protein sequence ID" value="APT47252.1"/>
    <property type="molecule type" value="Genomic_DNA"/>
</dbReference>
<feature type="transmembrane region" description="Helical" evidence="1">
    <location>
        <begin position="60"/>
        <end position="79"/>
    </location>
</feature>
<evidence type="ECO:0000313" key="2">
    <source>
        <dbReference type="EMBL" id="APT47252.1"/>
    </source>
</evidence>
<reference evidence="2 3" key="1">
    <citation type="submission" date="2016-05" db="EMBL/GenBank/DDBJ databases">
        <title>Complete Genome and Methylome Analysis of Psychrotrophic Bacterial Isolates from Antarctic Lake Untersee.</title>
        <authorList>
            <person name="Fomenkov A."/>
            <person name="Akimov V.N."/>
            <person name="Vasilyeva L.V."/>
            <person name="Andersen D."/>
            <person name="Vincze T."/>
            <person name="Roberts R.J."/>
        </authorList>
    </citation>
    <scope>NUCLEOTIDE SEQUENCE [LARGE SCALE GENOMIC DNA]</scope>
    <source>
        <strain evidence="2 3">U14-5</strain>
    </source>
</reference>
<sequence length="197" mass="22392">MSNEKFNNSEILENLSHIKTITNYKTEYCKQTSIYFIIWGLIWIMGYSIPLLFAHSITAGVFWLILGIAGWVITLTTYFKQKKMIPMPLFLRTQLQYTWLGIGIILGIFIFLICVGLLPYTLNNLPFYVVLLVSIMYLLLGIVLAKEIFIMGFWLSVLGVTTFLLFPSLMNIIFAFIGGGSLLLTGVILKRKGQGNE</sequence>
<accession>A0A1L6ZL95</accession>
<feature type="transmembrane region" description="Helical" evidence="1">
    <location>
        <begin position="34"/>
        <end position="54"/>
    </location>
</feature>
<organism evidence="2 3">
    <name type="scientific">Bacillus safensis</name>
    <dbReference type="NCBI Taxonomy" id="561879"/>
    <lineage>
        <taxon>Bacteria</taxon>
        <taxon>Bacillati</taxon>
        <taxon>Bacillota</taxon>
        <taxon>Bacilli</taxon>
        <taxon>Bacillales</taxon>
        <taxon>Bacillaceae</taxon>
        <taxon>Bacillus</taxon>
    </lineage>
</organism>
<gene>
    <name evidence="2" type="ORF">BSA145_16075</name>
</gene>
<protein>
    <submittedName>
        <fullName evidence="2">Uncharacterized protein</fullName>
    </submittedName>
</protein>
<keyword evidence="1" id="KW-0472">Membrane</keyword>
<evidence type="ECO:0000256" key="1">
    <source>
        <dbReference type="SAM" id="Phobius"/>
    </source>
</evidence>
<feature type="transmembrane region" description="Helical" evidence="1">
    <location>
        <begin position="99"/>
        <end position="119"/>
    </location>
</feature>
<dbReference type="RefSeq" id="WP_024426999.1">
    <property type="nucleotide sequence ID" value="NZ_AUYP01000029.1"/>
</dbReference>
<evidence type="ECO:0000313" key="3">
    <source>
        <dbReference type="Proteomes" id="UP000185426"/>
    </source>
</evidence>
<dbReference type="AlphaFoldDB" id="A0A1L6ZL95"/>
<feature type="transmembrane region" description="Helical" evidence="1">
    <location>
        <begin position="148"/>
        <end position="166"/>
    </location>
</feature>
<name>A0A1L6ZL95_BACIA</name>
<keyword evidence="1" id="KW-0812">Transmembrane</keyword>
<feature type="transmembrane region" description="Helical" evidence="1">
    <location>
        <begin position="172"/>
        <end position="189"/>
    </location>
</feature>
<dbReference type="Proteomes" id="UP000185426">
    <property type="component" value="Chromosome"/>
</dbReference>
<proteinExistence type="predicted"/>